<dbReference type="Gene3D" id="6.10.140.1620">
    <property type="match status" value="1"/>
</dbReference>
<comment type="function">
    <text evidence="2">Involved in regulation of actin and microtubule organization. Part of a WAVE complex that activates the Arp2/3 complex.</text>
</comment>
<reference evidence="3" key="1">
    <citation type="submission" date="2020-03" db="EMBL/GenBank/DDBJ databases">
        <title>A high-quality chromosome-level genome assembly of a woody plant with both climbing and erect habits, Rhamnella rubrinervis.</title>
        <authorList>
            <person name="Lu Z."/>
            <person name="Yang Y."/>
            <person name="Zhu X."/>
            <person name="Sun Y."/>
        </authorList>
    </citation>
    <scope>NUCLEOTIDE SEQUENCE</scope>
    <source>
        <strain evidence="3">BYM</strain>
        <tissue evidence="3">Leaf</tissue>
    </source>
</reference>
<protein>
    <submittedName>
        <fullName evidence="3">Uncharacterized protein</fullName>
    </submittedName>
</protein>
<name>A0A8K0HBA6_9ROSA</name>
<keyword evidence="4" id="KW-1185">Reference proteome</keyword>
<organism evidence="3 4">
    <name type="scientific">Rhamnella rubrinervis</name>
    <dbReference type="NCBI Taxonomy" id="2594499"/>
    <lineage>
        <taxon>Eukaryota</taxon>
        <taxon>Viridiplantae</taxon>
        <taxon>Streptophyta</taxon>
        <taxon>Embryophyta</taxon>
        <taxon>Tracheophyta</taxon>
        <taxon>Spermatophyta</taxon>
        <taxon>Magnoliopsida</taxon>
        <taxon>eudicotyledons</taxon>
        <taxon>Gunneridae</taxon>
        <taxon>Pentapetalae</taxon>
        <taxon>rosids</taxon>
        <taxon>fabids</taxon>
        <taxon>Rosales</taxon>
        <taxon>Rhamnaceae</taxon>
        <taxon>rhamnoid group</taxon>
        <taxon>Rhamneae</taxon>
        <taxon>Rhamnella</taxon>
    </lineage>
</organism>
<gene>
    <name evidence="3" type="ORF">FNV43_RR09452</name>
</gene>
<comment type="caution">
    <text evidence="3">The sequence shown here is derived from an EMBL/GenBank/DDBJ whole genome shotgun (WGS) entry which is preliminary data.</text>
</comment>
<dbReference type="PANTHER" id="PTHR10460">
    <property type="entry name" value="ABL INTERACTOR FAMILY MEMBER"/>
    <property type="match status" value="1"/>
</dbReference>
<evidence type="ECO:0000313" key="3">
    <source>
        <dbReference type="EMBL" id="KAF3448739.1"/>
    </source>
</evidence>
<dbReference type="Proteomes" id="UP000796880">
    <property type="component" value="Unassembled WGS sequence"/>
</dbReference>
<evidence type="ECO:0000256" key="2">
    <source>
        <dbReference type="ARBA" id="ARBA00025223"/>
    </source>
</evidence>
<dbReference type="PANTHER" id="PTHR10460:SF10">
    <property type="entry name" value="PROTEIN ABIL3"/>
    <property type="match status" value="1"/>
</dbReference>
<proteinExistence type="inferred from homology"/>
<dbReference type="EMBL" id="VOIH02000004">
    <property type="protein sequence ID" value="KAF3448739.1"/>
    <property type="molecule type" value="Genomic_DNA"/>
</dbReference>
<dbReference type="OrthoDB" id="1927036at2759"/>
<comment type="similarity">
    <text evidence="1">Belongs to the ABI family.</text>
</comment>
<accession>A0A8K0HBA6</accession>
<dbReference type="AlphaFoldDB" id="A0A8K0HBA6"/>
<evidence type="ECO:0000256" key="1">
    <source>
        <dbReference type="ARBA" id="ARBA00010020"/>
    </source>
</evidence>
<evidence type="ECO:0000313" key="4">
    <source>
        <dbReference type="Proteomes" id="UP000796880"/>
    </source>
</evidence>
<dbReference type="InterPro" id="IPR028457">
    <property type="entry name" value="ABI"/>
</dbReference>
<sequence length="284" mass="32340">MESMTSTSSVSGPHEASHRDEIFMQQSILFSESLNELKNLRKQLYSAAEYFESSYSKEDSKQIMVETLKDYTMKALVSTVDHLGSMAYKVNHCLDEKIDQVSTVELRFHCIQQRLQTCQDFIDRGGVSQKCLALSILKHHKRYSLPVGATMDVVDQSICQGVEEDLYQSNNAWKTSPAMVSVEYSSSYSPLGTFQFARTGSRQEKHVLSQHLFPLIRGGSLVQRSATTNLSTSKRWYPTEPQRSVSMCVHGEGYRSKDTQRYSGKNKRLFKALISMRKSRKEVT</sequence>